<sequence>MALQLPSVVNVILRRDSRHTGQDESAILGTNITIDIAIFVSGQVRNYSGSFVPVEYTCDMTNNTFYLASTTLASQIYCARVCDLKNIAARDTPYIATACSNLAVRRSSDILHDWRGAGRRPNGSTQMSLNCSTLGAIIRLLSVSSMVKKARKIKRPRIILSCLERDWSPDTVLCPSAVGAFHT</sequence>
<protein>
    <submittedName>
        <fullName evidence="1">Uncharacterized protein</fullName>
    </submittedName>
</protein>
<organism evidence="1 2">
    <name type="scientific">Porphyridium purpureum</name>
    <name type="common">Red alga</name>
    <name type="synonym">Porphyridium cruentum</name>
    <dbReference type="NCBI Taxonomy" id="35688"/>
    <lineage>
        <taxon>Eukaryota</taxon>
        <taxon>Rhodophyta</taxon>
        <taxon>Bangiophyceae</taxon>
        <taxon>Porphyridiales</taxon>
        <taxon>Porphyridiaceae</taxon>
        <taxon>Porphyridium</taxon>
    </lineage>
</organism>
<reference evidence="2" key="1">
    <citation type="journal article" date="2019" name="Nat. Commun.">
        <title>Expansion of phycobilisome linker gene families in mesophilic red algae.</title>
        <authorList>
            <person name="Lee J."/>
            <person name="Kim D."/>
            <person name="Bhattacharya D."/>
            <person name="Yoon H.S."/>
        </authorList>
    </citation>
    <scope>NUCLEOTIDE SEQUENCE [LARGE SCALE GENOMIC DNA]</scope>
    <source>
        <strain evidence="2">CCMP 1328</strain>
    </source>
</reference>
<gene>
    <name evidence="1" type="ORF">FVE85_3652</name>
</gene>
<dbReference type="AlphaFoldDB" id="A0A5J4YNG2"/>
<comment type="caution">
    <text evidence="1">The sequence shown here is derived from an EMBL/GenBank/DDBJ whole genome shotgun (WGS) entry which is preliminary data.</text>
</comment>
<dbReference type="EMBL" id="VRMN01000010">
    <property type="protein sequence ID" value="KAA8492214.1"/>
    <property type="molecule type" value="Genomic_DNA"/>
</dbReference>
<dbReference type="Proteomes" id="UP000324585">
    <property type="component" value="Unassembled WGS sequence"/>
</dbReference>
<keyword evidence="2" id="KW-1185">Reference proteome</keyword>
<evidence type="ECO:0000313" key="2">
    <source>
        <dbReference type="Proteomes" id="UP000324585"/>
    </source>
</evidence>
<proteinExistence type="predicted"/>
<name>A0A5J4YNG2_PORPP</name>
<accession>A0A5J4YNG2</accession>
<evidence type="ECO:0000313" key="1">
    <source>
        <dbReference type="EMBL" id="KAA8492214.1"/>
    </source>
</evidence>